<keyword evidence="2" id="KW-1185">Reference proteome</keyword>
<protein>
    <recommendedName>
        <fullName evidence="3">Cytosolic protein</fullName>
    </recommendedName>
</protein>
<dbReference type="AlphaFoldDB" id="A0A366XQJ9"/>
<dbReference type="EMBL" id="QOCW01000039">
    <property type="protein sequence ID" value="RBW67385.1"/>
    <property type="molecule type" value="Genomic_DNA"/>
</dbReference>
<dbReference type="InterPro" id="IPR046152">
    <property type="entry name" value="DUF6154"/>
</dbReference>
<comment type="caution">
    <text evidence="1">The sequence shown here is derived from an EMBL/GenBank/DDBJ whole genome shotgun (WGS) entry which is preliminary data.</text>
</comment>
<evidence type="ECO:0008006" key="3">
    <source>
        <dbReference type="Google" id="ProtNLM"/>
    </source>
</evidence>
<dbReference type="Proteomes" id="UP000253314">
    <property type="component" value="Unassembled WGS sequence"/>
</dbReference>
<reference evidence="1 2" key="1">
    <citation type="submission" date="2018-07" db="EMBL/GenBank/DDBJ databases">
        <title>Lottiidibacillus patelloidae gen. nov., sp. nov., isolated from the intestinal tract of a marine limpet and the reclassification of B. taeanensis BH030017T, B. algicola KMM 3737T and B. hwajinpoensis SW-72T as genus Lottiidibacillus.</title>
        <authorList>
            <person name="Liu R."/>
            <person name="Huang Z."/>
        </authorList>
    </citation>
    <scope>NUCLEOTIDE SEQUENCE [LARGE SCALE GENOMIC DNA]</scope>
    <source>
        <strain evidence="1 2">BH030017</strain>
    </source>
</reference>
<dbReference type="OrthoDB" id="2381948at2"/>
<name>A0A366XQJ9_9BACI</name>
<dbReference type="RefSeq" id="WP_113808420.1">
    <property type="nucleotide sequence ID" value="NZ_QOCW01000039.1"/>
</dbReference>
<sequence length="85" mass="9772">MKFIDELYNMYRDHLTGDEEDLDGIVMGILEGHNRLDLEKFVGELDDESLYEMISIYLRVLLLKKEAEEGIGENDSDHDSGGLLH</sequence>
<proteinExistence type="predicted"/>
<dbReference type="Pfam" id="PF19651">
    <property type="entry name" value="DUF6154"/>
    <property type="match status" value="1"/>
</dbReference>
<gene>
    <name evidence="1" type="ORF">DS031_22565</name>
</gene>
<evidence type="ECO:0000313" key="2">
    <source>
        <dbReference type="Proteomes" id="UP000253314"/>
    </source>
</evidence>
<accession>A0A366XQJ9</accession>
<organism evidence="1 2">
    <name type="scientific">Bacillus taeanensis</name>
    <dbReference type="NCBI Taxonomy" id="273032"/>
    <lineage>
        <taxon>Bacteria</taxon>
        <taxon>Bacillati</taxon>
        <taxon>Bacillota</taxon>
        <taxon>Bacilli</taxon>
        <taxon>Bacillales</taxon>
        <taxon>Bacillaceae</taxon>
        <taxon>Bacillus</taxon>
    </lineage>
</organism>
<evidence type="ECO:0000313" key="1">
    <source>
        <dbReference type="EMBL" id="RBW67385.1"/>
    </source>
</evidence>